<feature type="transmembrane region" description="Helical" evidence="6">
    <location>
        <begin position="138"/>
        <end position="162"/>
    </location>
</feature>
<feature type="compositionally biased region" description="Polar residues" evidence="5">
    <location>
        <begin position="231"/>
        <end position="254"/>
    </location>
</feature>
<keyword evidence="8" id="KW-1185">Reference proteome</keyword>
<feature type="transmembrane region" description="Helical" evidence="6">
    <location>
        <begin position="72"/>
        <end position="90"/>
    </location>
</feature>
<sequence>MTARETAEIVIGYVALVLWSFQLLPQAWKNFRSGSAVGLSVLMMALWAIWTPFFGGYAIYSDLAVPLLVQPNLFGFFATICFVQCIYYGTKSNREKRGPARAIYALLLLAVCLAVLGGLETGLYFATKKASESSWPNVTFALGVLPTILIVLGFVPMYYEIFKTSIVDGLSEPFLIMDTLGGILSVLALGLRPPPFDWLNAGSYAAVAILDLGILALIRWYKWTGKAKPVNSETPAMSTSQLESAFRSTESSPV</sequence>
<comment type="subcellular location">
    <subcellularLocation>
        <location evidence="1">Membrane</location>
        <topology evidence="1">Multi-pass membrane protein</topology>
    </subcellularLocation>
</comment>
<dbReference type="GO" id="GO:0016020">
    <property type="term" value="C:membrane"/>
    <property type="evidence" value="ECO:0007669"/>
    <property type="project" value="UniProtKB-SubCell"/>
</dbReference>
<feature type="region of interest" description="Disordered" evidence="5">
    <location>
        <begin position="230"/>
        <end position="254"/>
    </location>
</feature>
<evidence type="ECO:0000256" key="2">
    <source>
        <dbReference type="ARBA" id="ARBA00022692"/>
    </source>
</evidence>
<dbReference type="InterPro" id="IPR006603">
    <property type="entry name" value="PQ-loop_rpt"/>
</dbReference>
<gene>
    <name evidence="7" type="ORF">PhCBS80983_g04982</name>
</gene>
<dbReference type="PANTHER" id="PTHR16201">
    <property type="entry name" value="SEVEN TRANSMEMBRANE PROTEIN 1-RELATED"/>
    <property type="match status" value="1"/>
</dbReference>
<keyword evidence="3 6" id="KW-1133">Transmembrane helix</keyword>
<dbReference type="AlphaFoldDB" id="A0A507DVV1"/>
<feature type="transmembrane region" description="Helical" evidence="6">
    <location>
        <begin position="36"/>
        <end position="60"/>
    </location>
</feature>
<protein>
    <submittedName>
        <fullName evidence="7">Uncharacterized protein</fullName>
    </submittedName>
</protein>
<feature type="transmembrane region" description="Helical" evidence="6">
    <location>
        <begin position="102"/>
        <end position="126"/>
    </location>
</feature>
<evidence type="ECO:0000256" key="1">
    <source>
        <dbReference type="ARBA" id="ARBA00004141"/>
    </source>
</evidence>
<keyword evidence="4 6" id="KW-0472">Membrane</keyword>
<dbReference type="Pfam" id="PF04193">
    <property type="entry name" value="PQ-loop"/>
    <property type="match status" value="2"/>
</dbReference>
<proteinExistence type="predicted"/>
<accession>A0A507DVV1</accession>
<evidence type="ECO:0000256" key="3">
    <source>
        <dbReference type="ARBA" id="ARBA00022989"/>
    </source>
</evidence>
<keyword evidence="2 6" id="KW-0812">Transmembrane</keyword>
<evidence type="ECO:0000313" key="7">
    <source>
        <dbReference type="EMBL" id="TPX55853.1"/>
    </source>
</evidence>
<evidence type="ECO:0000256" key="6">
    <source>
        <dbReference type="SAM" id="Phobius"/>
    </source>
</evidence>
<dbReference type="InterPro" id="IPR051415">
    <property type="entry name" value="LAAT-1"/>
</dbReference>
<feature type="transmembrane region" description="Helical" evidence="6">
    <location>
        <begin position="198"/>
        <end position="218"/>
    </location>
</feature>
<feature type="transmembrane region" description="Helical" evidence="6">
    <location>
        <begin position="174"/>
        <end position="192"/>
    </location>
</feature>
<evidence type="ECO:0000256" key="5">
    <source>
        <dbReference type="SAM" id="MobiDB-lite"/>
    </source>
</evidence>
<name>A0A507DVV1_9FUNG</name>
<evidence type="ECO:0000256" key="4">
    <source>
        <dbReference type="ARBA" id="ARBA00023136"/>
    </source>
</evidence>
<dbReference type="Gene3D" id="1.20.1280.290">
    <property type="match status" value="2"/>
</dbReference>
<organism evidence="7 8">
    <name type="scientific">Powellomyces hirtus</name>
    <dbReference type="NCBI Taxonomy" id="109895"/>
    <lineage>
        <taxon>Eukaryota</taxon>
        <taxon>Fungi</taxon>
        <taxon>Fungi incertae sedis</taxon>
        <taxon>Chytridiomycota</taxon>
        <taxon>Chytridiomycota incertae sedis</taxon>
        <taxon>Chytridiomycetes</taxon>
        <taxon>Spizellomycetales</taxon>
        <taxon>Powellomycetaceae</taxon>
        <taxon>Powellomyces</taxon>
    </lineage>
</organism>
<dbReference type="EMBL" id="QEAQ01000093">
    <property type="protein sequence ID" value="TPX55853.1"/>
    <property type="molecule type" value="Genomic_DNA"/>
</dbReference>
<reference evidence="7 8" key="1">
    <citation type="journal article" date="2019" name="Sci. Rep.">
        <title>Comparative genomics of chytrid fungi reveal insights into the obligate biotrophic and pathogenic lifestyle of Synchytrium endobioticum.</title>
        <authorList>
            <person name="van de Vossenberg B.T.L.H."/>
            <person name="Warris S."/>
            <person name="Nguyen H.D.T."/>
            <person name="van Gent-Pelzer M.P.E."/>
            <person name="Joly D.L."/>
            <person name="van de Geest H.C."/>
            <person name="Bonants P.J.M."/>
            <person name="Smith D.S."/>
            <person name="Levesque C.A."/>
            <person name="van der Lee T.A.J."/>
        </authorList>
    </citation>
    <scope>NUCLEOTIDE SEQUENCE [LARGE SCALE GENOMIC DNA]</scope>
    <source>
        <strain evidence="7 8">CBS 809.83</strain>
    </source>
</reference>
<comment type="caution">
    <text evidence="7">The sequence shown here is derived from an EMBL/GenBank/DDBJ whole genome shotgun (WGS) entry which is preliminary data.</text>
</comment>
<dbReference type="SMART" id="SM00679">
    <property type="entry name" value="CTNS"/>
    <property type="match status" value="2"/>
</dbReference>
<evidence type="ECO:0000313" key="8">
    <source>
        <dbReference type="Proteomes" id="UP000318582"/>
    </source>
</evidence>
<dbReference type="Proteomes" id="UP000318582">
    <property type="component" value="Unassembled WGS sequence"/>
</dbReference>
<dbReference type="PANTHER" id="PTHR16201:SF37">
    <property type="entry name" value="PQ-LOOP REPEAT-CONTAINING PROTEIN"/>
    <property type="match status" value="1"/>
</dbReference>